<name>A0A5K7X604_9BACT</name>
<dbReference type="AlphaFoldDB" id="A0A5K7X604"/>
<feature type="domain" description="Pyrrolo-quinoline quinone repeat" evidence="2">
    <location>
        <begin position="99"/>
        <end position="358"/>
    </location>
</feature>
<reference evidence="4" key="1">
    <citation type="submission" date="2019-10" db="EMBL/GenBank/DDBJ databases">
        <title>Lacipirellula parvula gen. nov., sp. nov., representing a lineage of planctomycetes widespread in freshwater anoxic habitats, and description of the family Lacipirellulaceae.</title>
        <authorList>
            <person name="Dedysh S.N."/>
            <person name="Kulichevskaya I.S."/>
            <person name="Beletsky A.V."/>
            <person name="Rakitin A.L."/>
            <person name="Mardanov A.V."/>
            <person name="Ivanova A.A."/>
            <person name="Saltykova V.X."/>
            <person name="Rijpstra W.I.C."/>
            <person name="Sinninghe Damste J.S."/>
            <person name="Ravin N.V."/>
        </authorList>
    </citation>
    <scope>NUCLEOTIDE SEQUENCE [LARGE SCALE GENOMIC DNA]</scope>
    <source>
        <strain evidence="4">PX69</strain>
    </source>
</reference>
<dbReference type="InterPro" id="IPR015943">
    <property type="entry name" value="WD40/YVTN_repeat-like_dom_sf"/>
</dbReference>
<feature type="chain" id="PRO_5024834096" evidence="1">
    <location>
        <begin position="39"/>
        <end position="440"/>
    </location>
</feature>
<dbReference type="PANTHER" id="PTHR34512:SF30">
    <property type="entry name" value="OUTER MEMBRANE PROTEIN ASSEMBLY FACTOR BAMB"/>
    <property type="match status" value="1"/>
</dbReference>
<dbReference type="Pfam" id="PF13360">
    <property type="entry name" value="PQQ_2"/>
    <property type="match status" value="1"/>
</dbReference>
<dbReference type="PROSITE" id="PS51257">
    <property type="entry name" value="PROKAR_LIPOPROTEIN"/>
    <property type="match status" value="1"/>
</dbReference>
<keyword evidence="3" id="KW-0723">Serine/threonine-protein kinase</keyword>
<dbReference type="KEGG" id="lpav:PLANPX_1540"/>
<evidence type="ECO:0000259" key="2">
    <source>
        <dbReference type="Pfam" id="PF13360"/>
    </source>
</evidence>
<evidence type="ECO:0000256" key="1">
    <source>
        <dbReference type="SAM" id="SignalP"/>
    </source>
</evidence>
<gene>
    <name evidence="3" type="ORF">PLANPX_1540</name>
</gene>
<keyword evidence="4" id="KW-1185">Reference proteome</keyword>
<evidence type="ECO:0000313" key="4">
    <source>
        <dbReference type="Proteomes" id="UP000326837"/>
    </source>
</evidence>
<keyword evidence="3" id="KW-0808">Transferase</keyword>
<keyword evidence="1" id="KW-0732">Signal</keyword>
<dbReference type="Proteomes" id="UP000326837">
    <property type="component" value="Chromosome"/>
</dbReference>
<dbReference type="PANTHER" id="PTHR34512">
    <property type="entry name" value="CELL SURFACE PROTEIN"/>
    <property type="match status" value="1"/>
</dbReference>
<keyword evidence="3" id="KW-0418">Kinase</keyword>
<dbReference type="SUPFAM" id="SSF50998">
    <property type="entry name" value="Quinoprotein alcohol dehydrogenase-like"/>
    <property type="match status" value="1"/>
</dbReference>
<sequence>MRHIAFDKYRSPRDRSIGFLCALANIAAACMWTATATAADWPQWQGADRNAMSAEQGLLQEWPEGGPPLAWRVDNLGGGDSAPAIAAGRLYGMSARDGEEIVWALNEADGKVAWEQAIGPAVEQRMPQSKEGPGGTPTVDGELLYVIGMGGELACLRAADGTIVWHRNLVDDFGGTTPMWSFRESPLIDGDRLICTPGGEDATLVALNKLTGETIWKSQAPGSPKAAYSSPIAIDFEGQRQYVQLTAQALIGVAASDGAFLWEYAKPANRNGINCTTPLYHDGTVFAASAYGAGGGLAKLSKGSNDEIEAEEVYFTNRMQNHHGGIILFEGCLYGANGGNGGGNLICLDFENGDVLWDERRGETRVGKGSIAFADGRLYYRTEDGTMLLIQPNAEKYVEVGRFDPPDRTNVPAWAHPVIANGKLYVRDQDVLLCYDIAKK</sequence>
<dbReference type="InterPro" id="IPR002372">
    <property type="entry name" value="PQQ_rpt_dom"/>
</dbReference>
<dbReference type="Gene3D" id="2.130.10.10">
    <property type="entry name" value="YVTN repeat-like/Quinoprotein amine dehydrogenase"/>
    <property type="match status" value="1"/>
</dbReference>
<dbReference type="InterPro" id="IPR011047">
    <property type="entry name" value="Quinoprotein_ADH-like_sf"/>
</dbReference>
<organism evidence="3 4">
    <name type="scientific">Lacipirellula parvula</name>
    <dbReference type="NCBI Taxonomy" id="2650471"/>
    <lineage>
        <taxon>Bacteria</taxon>
        <taxon>Pseudomonadati</taxon>
        <taxon>Planctomycetota</taxon>
        <taxon>Planctomycetia</taxon>
        <taxon>Pirellulales</taxon>
        <taxon>Lacipirellulaceae</taxon>
        <taxon>Lacipirellula</taxon>
    </lineage>
</organism>
<dbReference type="RefSeq" id="WP_232536314.1">
    <property type="nucleotide sequence ID" value="NZ_AP021861.1"/>
</dbReference>
<protein>
    <submittedName>
        <fullName evidence="3">Putative serine/threonine protein kinase related protein</fullName>
    </submittedName>
</protein>
<dbReference type="GO" id="GO:0004674">
    <property type="term" value="F:protein serine/threonine kinase activity"/>
    <property type="evidence" value="ECO:0007669"/>
    <property type="project" value="UniProtKB-KW"/>
</dbReference>
<accession>A0A5K7X604</accession>
<dbReference type="EMBL" id="AP021861">
    <property type="protein sequence ID" value="BBO31928.1"/>
    <property type="molecule type" value="Genomic_DNA"/>
</dbReference>
<feature type="signal peptide" evidence="1">
    <location>
        <begin position="1"/>
        <end position="38"/>
    </location>
</feature>
<evidence type="ECO:0000313" key="3">
    <source>
        <dbReference type="EMBL" id="BBO31928.1"/>
    </source>
</evidence>
<proteinExistence type="predicted"/>